<feature type="transmembrane region" description="Helical" evidence="1">
    <location>
        <begin position="103"/>
        <end position="125"/>
    </location>
</feature>
<sequence>MTEFAYPTMLKKTLALDAATCVGMGLLLVLASGSVSGITQIPAPLLFWAGLILLPVACFMMWSTTTAGPPVRAVFVIVAGNFLWVLVRLVLPMTGTIAPNTPGWVFLLAQAAVVALFAVLEWSALPSADAAT</sequence>
<evidence type="ECO:0000313" key="3">
    <source>
        <dbReference type="Proteomes" id="UP000831019"/>
    </source>
</evidence>
<proteinExistence type="predicted"/>
<keyword evidence="1" id="KW-1133">Transmembrane helix</keyword>
<feature type="transmembrane region" description="Helical" evidence="1">
    <location>
        <begin position="71"/>
        <end position="91"/>
    </location>
</feature>
<evidence type="ECO:0000313" key="2">
    <source>
        <dbReference type="EMBL" id="UOA15876.1"/>
    </source>
</evidence>
<feature type="transmembrane region" description="Helical" evidence="1">
    <location>
        <begin position="14"/>
        <end position="33"/>
    </location>
</feature>
<dbReference type="Proteomes" id="UP000831019">
    <property type="component" value="Chromosome"/>
</dbReference>
<protein>
    <submittedName>
        <fullName evidence="2">Uncharacterized protein</fullName>
    </submittedName>
</protein>
<reference evidence="3" key="1">
    <citation type="journal article" date="2022" name="Microorganisms">
        <title>Beyond the ABCs#Discovery of Three New Plasmid Types in Rhodobacterales (RepQ, RepY, RepW).</title>
        <authorList>
            <person name="Freese H.M."/>
            <person name="Ringel V."/>
            <person name="Overmann J."/>
            <person name="Petersen J."/>
        </authorList>
    </citation>
    <scope>NUCLEOTIDE SEQUENCE [LARGE SCALE GENOMIC DNA]</scope>
    <source>
        <strain evidence="3">DSM 109990</strain>
    </source>
</reference>
<dbReference type="RefSeq" id="WP_243261349.1">
    <property type="nucleotide sequence ID" value="NZ_CP085144.1"/>
</dbReference>
<dbReference type="EMBL" id="CP085144">
    <property type="protein sequence ID" value="UOA15876.1"/>
    <property type="molecule type" value="Genomic_DNA"/>
</dbReference>
<organism evidence="2 3">
    <name type="scientific">Sulfitobacter dubius</name>
    <dbReference type="NCBI Taxonomy" id="218673"/>
    <lineage>
        <taxon>Bacteria</taxon>
        <taxon>Pseudomonadati</taxon>
        <taxon>Pseudomonadota</taxon>
        <taxon>Alphaproteobacteria</taxon>
        <taxon>Rhodobacterales</taxon>
        <taxon>Roseobacteraceae</taxon>
        <taxon>Sulfitobacter</taxon>
    </lineage>
</organism>
<evidence type="ECO:0000256" key="1">
    <source>
        <dbReference type="SAM" id="Phobius"/>
    </source>
</evidence>
<keyword evidence="1" id="KW-0472">Membrane</keyword>
<gene>
    <name evidence="2" type="ORF">DSM109990_02722</name>
</gene>
<feature type="transmembrane region" description="Helical" evidence="1">
    <location>
        <begin position="45"/>
        <end position="65"/>
    </location>
</feature>
<accession>A0ABY3ZMG4</accession>
<keyword evidence="3" id="KW-1185">Reference proteome</keyword>
<keyword evidence="1" id="KW-0812">Transmembrane</keyword>
<name>A0ABY3ZMG4_9RHOB</name>